<reference evidence="2" key="1">
    <citation type="journal article" date="2010" name="Science">
        <title>Signatures of adaptation to obligate biotrophy in the Hyaloperonospora arabidopsidis genome.</title>
        <authorList>
            <person name="Baxter L."/>
            <person name="Tripathy S."/>
            <person name="Ishaque N."/>
            <person name="Boot N."/>
            <person name="Cabral A."/>
            <person name="Kemen E."/>
            <person name="Thines M."/>
            <person name="Ah-Fong A."/>
            <person name="Anderson R."/>
            <person name="Badejoko W."/>
            <person name="Bittner-Eddy P."/>
            <person name="Boore J.L."/>
            <person name="Chibucos M.C."/>
            <person name="Coates M."/>
            <person name="Dehal P."/>
            <person name="Delehaunty K."/>
            <person name="Dong S."/>
            <person name="Downton P."/>
            <person name="Dumas B."/>
            <person name="Fabro G."/>
            <person name="Fronick C."/>
            <person name="Fuerstenberg S.I."/>
            <person name="Fulton L."/>
            <person name="Gaulin E."/>
            <person name="Govers F."/>
            <person name="Hughes L."/>
            <person name="Humphray S."/>
            <person name="Jiang R.H."/>
            <person name="Judelson H."/>
            <person name="Kamoun S."/>
            <person name="Kyung K."/>
            <person name="Meijer H."/>
            <person name="Minx P."/>
            <person name="Morris P."/>
            <person name="Nelson J."/>
            <person name="Phuntumart V."/>
            <person name="Qutob D."/>
            <person name="Rehmany A."/>
            <person name="Rougon-Cardoso A."/>
            <person name="Ryden P."/>
            <person name="Torto-Alalibo T."/>
            <person name="Studholme D."/>
            <person name="Wang Y."/>
            <person name="Win J."/>
            <person name="Wood J."/>
            <person name="Clifton S.W."/>
            <person name="Rogers J."/>
            <person name="Van den Ackerveken G."/>
            <person name="Jones J.D."/>
            <person name="McDowell J.M."/>
            <person name="Beynon J."/>
            <person name="Tyler B.M."/>
        </authorList>
    </citation>
    <scope>NUCLEOTIDE SEQUENCE [LARGE SCALE GENOMIC DNA]</scope>
    <source>
        <strain evidence="2">Emoy2</strain>
    </source>
</reference>
<accession>M4C2S6</accession>
<reference evidence="1" key="2">
    <citation type="submission" date="2015-06" db="UniProtKB">
        <authorList>
            <consortium name="EnsemblProtists"/>
        </authorList>
    </citation>
    <scope>IDENTIFICATION</scope>
    <source>
        <strain evidence="1">Emoy2</strain>
    </source>
</reference>
<dbReference type="InParanoid" id="M4C2S6"/>
<keyword evidence="2" id="KW-1185">Reference proteome</keyword>
<evidence type="ECO:0000313" key="1">
    <source>
        <dbReference type="EnsemblProtists" id="HpaP813392"/>
    </source>
</evidence>
<dbReference type="HOGENOM" id="CLU_1231891_0_0_1"/>
<evidence type="ECO:0000313" key="2">
    <source>
        <dbReference type="Proteomes" id="UP000011713"/>
    </source>
</evidence>
<dbReference type="AlphaFoldDB" id="M4C2S6"/>
<protein>
    <submittedName>
        <fullName evidence="1">Uncharacterized protein</fullName>
    </submittedName>
</protein>
<dbReference type="VEuPathDB" id="FungiDB:HpaG813392"/>
<sequence length="225" mass="25376">MHKNLSYIIEFIGTHSPFDTYTPSRTVKLWKLIEAVYTLLAGAETMVLSHAIHEGYILLRCRSKKCRAGKTSKFGWFVLMLASTRIVYQWSVVVENVEHIHEGALDVSAYPTAWKIGPQTAKTIGAMARSGAAPKVILATVLQSDPNCNLIPRDVFNANAMVREEQLAGRTPMLPDELQTNNILHAYDRDDQGRITKLFLHQVMLPTCKTFPHVMIMDCTYKANR</sequence>
<dbReference type="Proteomes" id="UP000011713">
    <property type="component" value="Unassembled WGS sequence"/>
</dbReference>
<proteinExistence type="predicted"/>
<dbReference type="STRING" id="559515.M4C2S6"/>
<dbReference type="EMBL" id="JH598138">
    <property type="status" value="NOT_ANNOTATED_CDS"/>
    <property type="molecule type" value="Genomic_DNA"/>
</dbReference>
<name>M4C2S6_HYAAE</name>
<dbReference type="EnsemblProtists" id="HpaT813392">
    <property type="protein sequence ID" value="HpaP813392"/>
    <property type="gene ID" value="HpaG813392"/>
</dbReference>
<organism evidence="1 2">
    <name type="scientific">Hyaloperonospora arabidopsidis (strain Emoy2)</name>
    <name type="common">Downy mildew agent</name>
    <name type="synonym">Peronospora arabidopsidis</name>
    <dbReference type="NCBI Taxonomy" id="559515"/>
    <lineage>
        <taxon>Eukaryota</taxon>
        <taxon>Sar</taxon>
        <taxon>Stramenopiles</taxon>
        <taxon>Oomycota</taxon>
        <taxon>Peronosporomycetes</taxon>
        <taxon>Peronosporales</taxon>
        <taxon>Peronosporaceae</taxon>
        <taxon>Hyaloperonospora</taxon>
    </lineage>
</organism>